<accession>A0ABM5XKC1</accession>
<proteinExistence type="predicted"/>
<evidence type="ECO:0000313" key="3">
    <source>
        <dbReference type="Proteomes" id="UP000057088"/>
    </source>
</evidence>
<keyword evidence="3" id="KW-1185">Reference proteome</keyword>
<gene>
    <name evidence="2" type="ORF">AL536_07520</name>
</gene>
<sequence length="92" mass="10516">MTLNFSYSYAIFRPTFLSTVGLLMSFNLALLDAAEKNKIELDKQASFLVWKMKQAKSGSEEITKQLAKLVSAQEKEWFQQSVDKYKRVMGVA</sequence>
<dbReference type="InterPro" id="IPR021700">
    <property type="entry name" value="DUF3283"/>
</dbReference>
<evidence type="ECO:0000313" key="2">
    <source>
        <dbReference type="EMBL" id="AMF93291.2"/>
    </source>
</evidence>
<reference evidence="3" key="1">
    <citation type="submission" date="2015-12" db="EMBL/GenBank/DDBJ databases">
        <title>FDA dAtabase for Regulatory Grade micrObial Sequences (FDA-ARGOS): Supporting development and validation of Infectious Disease Dx tests.</title>
        <authorList>
            <person name="Hoffmann M."/>
            <person name="Allard M."/>
            <person name="Evans P."/>
            <person name="Brown E."/>
            <person name="Tallon L.J."/>
            <person name="Sadzewicz L."/>
            <person name="Sengamalay N."/>
            <person name="Ott S."/>
            <person name="Godinez A."/>
            <person name="Nagaraj S."/>
            <person name="Vyas G."/>
            <person name="Aluvathingal J."/>
            <person name="Nadendla S."/>
            <person name="Geyer C."/>
            <person name="Sichtig H."/>
        </authorList>
    </citation>
    <scope>NUCLEOTIDE SEQUENCE [LARGE SCALE GENOMIC DNA]</scope>
    <source>
        <strain evidence="3">ATCC 33809</strain>
    </source>
</reference>
<protein>
    <submittedName>
        <fullName evidence="2">DUF3283 domain-containing protein</fullName>
    </submittedName>
</protein>
<dbReference type="Proteomes" id="UP000057088">
    <property type="component" value="Chromosome 1"/>
</dbReference>
<dbReference type="InterPro" id="IPR036745">
    <property type="entry name" value="PolIII_theta_sf"/>
</dbReference>
<evidence type="ECO:0000256" key="1">
    <source>
        <dbReference type="SAM" id="Phobius"/>
    </source>
</evidence>
<dbReference type="EMBL" id="CP014034">
    <property type="protein sequence ID" value="AMF93291.2"/>
    <property type="molecule type" value="Genomic_DNA"/>
</dbReference>
<keyword evidence="1" id="KW-0812">Transmembrane</keyword>
<dbReference type="Gene3D" id="1.20.58.250">
    <property type="entry name" value="DNA polymerase III-theta"/>
    <property type="match status" value="1"/>
</dbReference>
<dbReference type="Pfam" id="PF11686">
    <property type="entry name" value="DUF3283"/>
    <property type="match status" value="1"/>
</dbReference>
<feature type="transmembrane region" description="Helical" evidence="1">
    <location>
        <begin position="12"/>
        <end position="31"/>
    </location>
</feature>
<organism evidence="2 3">
    <name type="scientific">Vibrio fluvialis</name>
    <dbReference type="NCBI Taxonomy" id="676"/>
    <lineage>
        <taxon>Bacteria</taxon>
        <taxon>Pseudomonadati</taxon>
        <taxon>Pseudomonadota</taxon>
        <taxon>Gammaproteobacteria</taxon>
        <taxon>Vibrionales</taxon>
        <taxon>Vibrionaceae</taxon>
        <taxon>Vibrio</taxon>
    </lineage>
</organism>
<name>A0ABM5XKC1_VIBFL</name>
<keyword evidence="1" id="KW-1133">Transmembrane helix</keyword>
<keyword evidence="1" id="KW-0472">Membrane</keyword>